<protein>
    <submittedName>
        <fullName evidence="2">Uncharacterized protein</fullName>
    </submittedName>
</protein>
<dbReference type="Proteomes" id="UP000735302">
    <property type="component" value="Unassembled WGS sequence"/>
</dbReference>
<name>A0AAV4DRX2_9GAST</name>
<evidence type="ECO:0000313" key="3">
    <source>
        <dbReference type="Proteomes" id="UP000735302"/>
    </source>
</evidence>
<accession>A0AAV4DRX2</accession>
<feature type="region of interest" description="Disordered" evidence="1">
    <location>
        <begin position="33"/>
        <end position="148"/>
    </location>
</feature>
<comment type="caution">
    <text evidence="2">The sequence shown here is derived from an EMBL/GenBank/DDBJ whole genome shotgun (WGS) entry which is preliminary data.</text>
</comment>
<feature type="compositionally biased region" description="Basic and acidic residues" evidence="1">
    <location>
        <begin position="33"/>
        <end position="44"/>
    </location>
</feature>
<reference evidence="2 3" key="1">
    <citation type="journal article" date="2021" name="Elife">
        <title>Chloroplast acquisition without the gene transfer in kleptoplastic sea slugs, Plakobranchus ocellatus.</title>
        <authorList>
            <person name="Maeda T."/>
            <person name="Takahashi S."/>
            <person name="Yoshida T."/>
            <person name="Shimamura S."/>
            <person name="Takaki Y."/>
            <person name="Nagai Y."/>
            <person name="Toyoda A."/>
            <person name="Suzuki Y."/>
            <person name="Arimoto A."/>
            <person name="Ishii H."/>
            <person name="Satoh N."/>
            <person name="Nishiyama T."/>
            <person name="Hasebe M."/>
            <person name="Maruyama T."/>
            <person name="Minagawa J."/>
            <person name="Obokata J."/>
            <person name="Shigenobu S."/>
        </authorList>
    </citation>
    <scope>NUCLEOTIDE SEQUENCE [LARGE SCALE GENOMIC DNA]</scope>
</reference>
<sequence>MVFCHPQNFSANVAGKLARRIVDTQRVKHTGTEHVIQEGGEDNHPTPAAFCPRHLGARAGARGGGGGGGRGEKRIREKKKRRRSERKDEEKKEEEKEEEEEVVEKRGGREEEEKVEEREENEEDEKVKKGGRAGGEGNTFACILSLSP</sequence>
<feature type="compositionally biased region" description="Basic and acidic residues" evidence="1">
    <location>
        <begin position="103"/>
        <end position="117"/>
    </location>
</feature>
<gene>
    <name evidence="2" type="ORF">PoB_007340500</name>
</gene>
<evidence type="ECO:0000313" key="2">
    <source>
        <dbReference type="EMBL" id="GFO46900.1"/>
    </source>
</evidence>
<dbReference type="EMBL" id="BLXT01008234">
    <property type="protein sequence ID" value="GFO46900.1"/>
    <property type="molecule type" value="Genomic_DNA"/>
</dbReference>
<keyword evidence="3" id="KW-1185">Reference proteome</keyword>
<evidence type="ECO:0000256" key="1">
    <source>
        <dbReference type="SAM" id="MobiDB-lite"/>
    </source>
</evidence>
<dbReference type="AlphaFoldDB" id="A0AAV4DRX2"/>
<feature type="compositionally biased region" description="Basic and acidic residues" evidence="1">
    <location>
        <begin position="85"/>
        <end position="94"/>
    </location>
</feature>
<organism evidence="2 3">
    <name type="scientific">Plakobranchus ocellatus</name>
    <dbReference type="NCBI Taxonomy" id="259542"/>
    <lineage>
        <taxon>Eukaryota</taxon>
        <taxon>Metazoa</taxon>
        <taxon>Spiralia</taxon>
        <taxon>Lophotrochozoa</taxon>
        <taxon>Mollusca</taxon>
        <taxon>Gastropoda</taxon>
        <taxon>Heterobranchia</taxon>
        <taxon>Euthyneura</taxon>
        <taxon>Panpulmonata</taxon>
        <taxon>Sacoglossa</taxon>
        <taxon>Placobranchoidea</taxon>
        <taxon>Plakobranchidae</taxon>
        <taxon>Plakobranchus</taxon>
    </lineage>
</organism>
<proteinExistence type="predicted"/>